<protein>
    <submittedName>
        <fullName evidence="10">Raffinose/stachyose/melibiose transport system permease protein</fullName>
    </submittedName>
</protein>
<comment type="caution">
    <text evidence="10">The sequence shown here is derived from an EMBL/GenBank/DDBJ whole genome shotgun (WGS) entry which is preliminary data.</text>
</comment>
<dbReference type="PANTHER" id="PTHR30193">
    <property type="entry name" value="ABC TRANSPORTER PERMEASE PROTEIN"/>
    <property type="match status" value="1"/>
</dbReference>
<feature type="transmembrane region" description="Helical" evidence="7">
    <location>
        <begin position="280"/>
        <end position="301"/>
    </location>
</feature>
<accession>A0A7W7S478</accession>
<comment type="similarity">
    <text evidence="7">Belongs to the binding-protein-dependent transport system permease family.</text>
</comment>
<keyword evidence="4 7" id="KW-0812">Transmembrane</keyword>
<dbReference type="InterPro" id="IPR000515">
    <property type="entry name" value="MetI-like"/>
</dbReference>
<evidence type="ECO:0000313" key="10">
    <source>
        <dbReference type="EMBL" id="MBB4943367.1"/>
    </source>
</evidence>
<dbReference type="InterPro" id="IPR051393">
    <property type="entry name" value="ABC_transporter_permease"/>
</dbReference>
<keyword evidence="11" id="KW-1185">Reference proteome</keyword>
<gene>
    <name evidence="10" type="ORF">FHR32_007767</name>
</gene>
<evidence type="ECO:0000256" key="4">
    <source>
        <dbReference type="ARBA" id="ARBA00022692"/>
    </source>
</evidence>
<evidence type="ECO:0000256" key="8">
    <source>
        <dbReference type="SAM" id="MobiDB-lite"/>
    </source>
</evidence>
<evidence type="ECO:0000256" key="5">
    <source>
        <dbReference type="ARBA" id="ARBA00022989"/>
    </source>
</evidence>
<comment type="subcellular location">
    <subcellularLocation>
        <location evidence="1 7">Cell membrane</location>
        <topology evidence="1 7">Multi-pass membrane protein</topology>
    </subcellularLocation>
</comment>
<keyword evidence="5 7" id="KW-1133">Transmembrane helix</keyword>
<dbReference type="PANTHER" id="PTHR30193:SF41">
    <property type="entry name" value="DIACETYLCHITOBIOSE UPTAKE SYSTEM PERMEASE PROTEIN NGCF"/>
    <property type="match status" value="1"/>
</dbReference>
<dbReference type="PROSITE" id="PS50928">
    <property type="entry name" value="ABC_TM1"/>
    <property type="match status" value="1"/>
</dbReference>
<keyword evidence="3" id="KW-1003">Cell membrane</keyword>
<evidence type="ECO:0000259" key="9">
    <source>
        <dbReference type="PROSITE" id="PS50928"/>
    </source>
</evidence>
<evidence type="ECO:0000256" key="2">
    <source>
        <dbReference type="ARBA" id="ARBA00022448"/>
    </source>
</evidence>
<evidence type="ECO:0000313" key="11">
    <source>
        <dbReference type="Proteomes" id="UP000534286"/>
    </source>
</evidence>
<feature type="transmembrane region" description="Helical" evidence="7">
    <location>
        <begin position="233"/>
        <end position="253"/>
    </location>
</feature>
<dbReference type="InterPro" id="IPR035906">
    <property type="entry name" value="MetI-like_sf"/>
</dbReference>
<dbReference type="Gene3D" id="1.10.3720.10">
    <property type="entry name" value="MetI-like"/>
    <property type="match status" value="1"/>
</dbReference>
<dbReference type="GO" id="GO:0055085">
    <property type="term" value="P:transmembrane transport"/>
    <property type="evidence" value="ECO:0007669"/>
    <property type="project" value="InterPro"/>
</dbReference>
<evidence type="ECO:0000256" key="3">
    <source>
        <dbReference type="ARBA" id="ARBA00022475"/>
    </source>
</evidence>
<dbReference type="Proteomes" id="UP000534286">
    <property type="component" value="Unassembled WGS sequence"/>
</dbReference>
<keyword evidence="2 7" id="KW-0813">Transport</keyword>
<organism evidence="10 11">
    <name type="scientific">Streptosporangium album</name>
    <dbReference type="NCBI Taxonomy" id="47479"/>
    <lineage>
        <taxon>Bacteria</taxon>
        <taxon>Bacillati</taxon>
        <taxon>Actinomycetota</taxon>
        <taxon>Actinomycetes</taxon>
        <taxon>Streptosporangiales</taxon>
        <taxon>Streptosporangiaceae</taxon>
        <taxon>Streptosporangium</taxon>
    </lineage>
</organism>
<dbReference type="RefSeq" id="WP_184759210.1">
    <property type="nucleotide sequence ID" value="NZ_BAABEK010000093.1"/>
</dbReference>
<proteinExistence type="inferred from homology"/>
<name>A0A7W7S478_9ACTN</name>
<feature type="transmembrane region" description="Helical" evidence="7">
    <location>
        <begin position="175"/>
        <end position="196"/>
    </location>
</feature>
<dbReference type="SUPFAM" id="SSF161098">
    <property type="entry name" value="MetI-like"/>
    <property type="match status" value="1"/>
</dbReference>
<sequence length="309" mass="33233">MALLNLRADGRTAKPRPSTRSLSPRRHFGAIAFVAPALLIYLAFSIWPAFNTLYYSMLDWDGLNAAEWVGFENYAKVFTEPELFNSILHSLVLVFFFAVLPIGLGLLLAGLLMGSGTRGLSAFRVIYFLPQVIPLVAVGIAWRWLYAENGPLNEFLETIGLGALAAPWLAGTDTALIALGLVGTWGMSGLCMMLFVSGAQKIDSSLYEAAAMDGAGPIRRFVSVTLPGLRGEISIAAVITTIAALSSFDLVYVTTSGGPESATTVPGLLVYRLAFTYERIGHAAALAIVLTVLILIFVSVIRRLTKEKA</sequence>
<feature type="domain" description="ABC transmembrane type-1" evidence="9">
    <location>
        <begin position="87"/>
        <end position="301"/>
    </location>
</feature>
<reference evidence="10 11" key="1">
    <citation type="submission" date="2020-08" db="EMBL/GenBank/DDBJ databases">
        <title>Sequencing the genomes of 1000 actinobacteria strains.</title>
        <authorList>
            <person name="Klenk H.-P."/>
        </authorList>
    </citation>
    <scope>NUCLEOTIDE SEQUENCE [LARGE SCALE GENOMIC DNA]</scope>
    <source>
        <strain evidence="10 11">DSM 43023</strain>
    </source>
</reference>
<feature type="region of interest" description="Disordered" evidence="8">
    <location>
        <begin position="1"/>
        <end position="22"/>
    </location>
</feature>
<evidence type="ECO:0000256" key="1">
    <source>
        <dbReference type="ARBA" id="ARBA00004651"/>
    </source>
</evidence>
<dbReference type="AlphaFoldDB" id="A0A7W7S478"/>
<feature type="transmembrane region" description="Helical" evidence="7">
    <location>
        <begin position="125"/>
        <end position="145"/>
    </location>
</feature>
<feature type="transmembrane region" description="Helical" evidence="7">
    <location>
        <begin position="87"/>
        <end position="113"/>
    </location>
</feature>
<dbReference type="Pfam" id="PF00528">
    <property type="entry name" value="BPD_transp_1"/>
    <property type="match status" value="1"/>
</dbReference>
<feature type="transmembrane region" description="Helical" evidence="7">
    <location>
        <begin position="28"/>
        <end position="50"/>
    </location>
</feature>
<evidence type="ECO:0000256" key="7">
    <source>
        <dbReference type="RuleBase" id="RU363032"/>
    </source>
</evidence>
<evidence type="ECO:0000256" key="6">
    <source>
        <dbReference type="ARBA" id="ARBA00023136"/>
    </source>
</evidence>
<dbReference type="EMBL" id="JACHJU010000005">
    <property type="protein sequence ID" value="MBB4943367.1"/>
    <property type="molecule type" value="Genomic_DNA"/>
</dbReference>
<dbReference type="GO" id="GO:0005886">
    <property type="term" value="C:plasma membrane"/>
    <property type="evidence" value="ECO:0007669"/>
    <property type="project" value="UniProtKB-SubCell"/>
</dbReference>
<keyword evidence="6 7" id="KW-0472">Membrane</keyword>
<dbReference type="CDD" id="cd06261">
    <property type="entry name" value="TM_PBP2"/>
    <property type="match status" value="1"/>
</dbReference>